<protein>
    <recommendedName>
        <fullName evidence="4">C2H2-type domain-containing protein</fullName>
    </recommendedName>
</protein>
<gene>
    <name evidence="2" type="ORF">DdX_22253</name>
</gene>
<dbReference type="AlphaFoldDB" id="A0AAD4MEH9"/>
<comment type="caution">
    <text evidence="2">The sequence shown here is derived from an EMBL/GenBank/DDBJ whole genome shotgun (WGS) entry which is preliminary data.</text>
</comment>
<evidence type="ECO:0000313" key="3">
    <source>
        <dbReference type="Proteomes" id="UP001201812"/>
    </source>
</evidence>
<feature type="compositionally biased region" description="Polar residues" evidence="1">
    <location>
        <begin position="97"/>
        <end position="121"/>
    </location>
</feature>
<evidence type="ECO:0000313" key="2">
    <source>
        <dbReference type="EMBL" id="KAI1690867.1"/>
    </source>
</evidence>
<dbReference type="EMBL" id="JAKKPZ010001065">
    <property type="protein sequence ID" value="KAI1690867.1"/>
    <property type="molecule type" value="Genomic_DNA"/>
</dbReference>
<name>A0AAD4MEH9_9BILA</name>
<evidence type="ECO:0000256" key="1">
    <source>
        <dbReference type="SAM" id="MobiDB-lite"/>
    </source>
</evidence>
<organism evidence="2 3">
    <name type="scientific">Ditylenchus destructor</name>
    <dbReference type="NCBI Taxonomy" id="166010"/>
    <lineage>
        <taxon>Eukaryota</taxon>
        <taxon>Metazoa</taxon>
        <taxon>Ecdysozoa</taxon>
        <taxon>Nematoda</taxon>
        <taxon>Chromadorea</taxon>
        <taxon>Rhabditida</taxon>
        <taxon>Tylenchina</taxon>
        <taxon>Tylenchomorpha</taxon>
        <taxon>Sphaerularioidea</taxon>
        <taxon>Anguinidae</taxon>
        <taxon>Anguininae</taxon>
        <taxon>Ditylenchus</taxon>
    </lineage>
</organism>
<keyword evidence="3" id="KW-1185">Reference proteome</keyword>
<proteinExistence type="predicted"/>
<feature type="region of interest" description="Disordered" evidence="1">
    <location>
        <begin position="90"/>
        <end position="127"/>
    </location>
</feature>
<dbReference type="Proteomes" id="UP001201812">
    <property type="component" value="Unassembled WGS sequence"/>
</dbReference>
<reference evidence="2" key="1">
    <citation type="submission" date="2022-01" db="EMBL/GenBank/DDBJ databases">
        <title>Genome Sequence Resource for Two Populations of Ditylenchus destructor, the Migratory Endoparasitic Phytonematode.</title>
        <authorList>
            <person name="Zhang H."/>
            <person name="Lin R."/>
            <person name="Xie B."/>
        </authorList>
    </citation>
    <scope>NUCLEOTIDE SEQUENCE</scope>
    <source>
        <strain evidence="2">BazhouSP</strain>
    </source>
</reference>
<sequence>MASKTVRCHLCQAALEESTIKRHISSFHLNYRPYDCNTCNENGDIHKAATEDAMDAHIGTAHSATNAPTSNEMGKGISIQEQNDDSQTVINKEDRLQNPTTPTQSASDARSLYSNPQSASDTKSKPAKKMELSMITIEISIDRGCASFETSDGKKYPSDGKKGPLSEYLSILRQSKKFEKFSQEINSIAHLWKYGRVVAELRKYPKQAKKRLALSDFCEGLFGQDRSILACKELEITLADCWPFSVVTNIAPSKRLILKEMHPDHLSEDQQLHCALLDALYKKKIPQRVDVILFLYNNKSTTEFNN</sequence>
<evidence type="ECO:0008006" key="4">
    <source>
        <dbReference type="Google" id="ProtNLM"/>
    </source>
</evidence>
<accession>A0AAD4MEH9</accession>